<dbReference type="eggNOG" id="KOG1303">
    <property type="taxonomic scope" value="Eukaryota"/>
</dbReference>
<feature type="transmembrane region" description="Helical" evidence="6">
    <location>
        <begin position="73"/>
        <end position="94"/>
    </location>
</feature>
<dbReference type="FunFam" id="1.20.1740.10:FF:000052">
    <property type="entry name" value="Lysine histidine transporter-like 3"/>
    <property type="match status" value="1"/>
</dbReference>
<feature type="transmembrane region" description="Helical" evidence="6">
    <location>
        <begin position="131"/>
        <end position="152"/>
    </location>
</feature>
<evidence type="ECO:0000313" key="10">
    <source>
        <dbReference type="Proteomes" id="UP000095284"/>
    </source>
</evidence>
<evidence type="ECO:0000259" key="7">
    <source>
        <dbReference type="Pfam" id="PF01490"/>
    </source>
</evidence>
<feature type="transmembrane region" description="Helical" evidence="6">
    <location>
        <begin position="373"/>
        <end position="395"/>
    </location>
</feature>
<dbReference type="AlphaFoldDB" id="A0A1I7STL2"/>
<feature type="transmembrane region" description="Helical" evidence="6">
    <location>
        <begin position="445"/>
        <end position="471"/>
    </location>
</feature>
<name>A0A1I7STL2_BURXY</name>
<sequence length="531" mass="58888">MTFTDSESKKTENEADGSAETTPFFSSEFTSTDNGHVEKSKGLSWVVTGLFLSGELAGAGVIALPLAVRNLGVYFGLMFLLVCAAMCIYTSMALGRSFLILQKHWPVYRHHCRDPYAQLGYRSYGTWMKRLVEITLNFGSLPATVILIVISANNLGDLIHHFAGYDLDYCYSAIIITLLVSPMSLLKSPQDFWWALVIGMVCTMAAVTLAIFGISNDLTVCQDTFTTPSFQYTSAFASLGNVVLSYGGHAAFPTVQNDMKSPHKFTYSAAFAFSLITCLYFPISLAGNLAYNENLSSTVIRNIQMEWVQNAVNILITIHCCLTVVLIINPVMQTVEELLHAPHKFGIHRIVIRFSMMALLLFIAETFPEFGPLMALAGGVFTSTTSFVFPAMFYLKLNVLDKKLNEKKTKKLMESAIEEKPSESVQIVVDEYKVGLMESLRRTQIIHLIPILCVIVVGLFVMVMATAFAVMDIATVSFQVPCYLRWIDGIGKVNNFTKESPTVCCGQYSNISLGTCTPLHPLNQYERINTE</sequence>
<keyword evidence="2 6" id="KW-0812">Transmembrane</keyword>
<evidence type="ECO:0000313" key="8">
    <source>
        <dbReference type="EMBL" id="CAD5221354.1"/>
    </source>
</evidence>
<dbReference type="GO" id="GO:0015179">
    <property type="term" value="F:L-amino acid transmembrane transporter activity"/>
    <property type="evidence" value="ECO:0007669"/>
    <property type="project" value="TreeGrafter"/>
</dbReference>
<evidence type="ECO:0000256" key="4">
    <source>
        <dbReference type="ARBA" id="ARBA00023136"/>
    </source>
</evidence>
<keyword evidence="3 6" id="KW-1133">Transmembrane helix</keyword>
<dbReference type="WBParaSite" id="BXY_1638200.1">
    <property type="protein sequence ID" value="BXY_1638200.1"/>
    <property type="gene ID" value="BXY_1638200"/>
</dbReference>
<evidence type="ECO:0000313" key="12">
    <source>
        <dbReference type="WBParaSite" id="BXY_1638200.1"/>
    </source>
</evidence>
<reference evidence="9" key="2">
    <citation type="submission" date="2020-08" db="EMBL/GenBank/DDBJ databases">
        <authorList>
            <person name="Kikuchi T."/>
        </authorList>
    </citation>
    <scope>NUCLEOTIDE SEQUENCE</scope>
    <source>
        <strain evidence="8">Ka4C1</strain>
    </source>
</reference>
<reference evidence="12" key="1">
    <citation type="submission" date="2016-11" db="UniProtKB">
        <authorList>
            <consortium name="WormBaseParasite"/>
        </authorList>
    </citation>
    <scope>IDENTIFICATION</scope>
</reference>
<dbReference type="PANTHER" id="PTHR22950:SF703">
    <property type="entry name" value="AMINO ACID TRANSPORTER TRANSMEMBRANE DOMAIN-CONTAINING PROTEIN"/>
    <property type="match status" value="1"/>
</dbReference>
<evidence type="ECO:0000256" key="2">
    <source>
        <dbReference type="ARBA" id="ARBA00022692"/>
    </source>
</evidence>
<feature type="transmembrane region" description="Helical" evidence="6">
    <location>
        <begin position="235"/>
        <end position="255"/>
    </location>
</feature>
<dbReference type="Proteomes" id="UP000582659">
    <property type="component" value="Unassembled WGS sequence"/>
</dbReference>
<protein>
    <submittedName>
        <fullName evidence="8">(pine wood nematode) hypothetical protein</fullName>
    </submittedName>
    <submittedName>
        <fullName evidence="12">Aa_trans domain-containing protein</fullName>
    </submittedName>
</protein>
<evidence type="ECO:0000256" key="1">
    <source>
        <dbReference type="ARBA" id="ARBA00004141"/>
    </source>
</evidence>
<feature type="transmembrane region" description="Helical" evidence="6">
    <location>
        <begin position="192"/>
        <end position="215"/>
    </location>
</feature>
<dbReference type="Proteomes" id="UP000659654">
    <property type="component" value="Unassembled WGS sequence"/>
</dbReference>
<accession>A0A1I7STL2</accession>
<feature type="transmembrane region" description="Helical" evidence="6">
    <location>
        <begin position="267"/>
        <end position="291"/>
    </location>
</feature>
<feature type="compositionally biased region" description="Basic and acidic residues" evidence="5">
    <location>
        <begin position="1"/>
        <end position="13"/>
    </location>
</feature>
<evidence type="ECO:0000256" key="5">
    <source>
        <dbReference type="SAM" id="MobiDB-lite"/>
    </source>
</evidence>
<dbReference type="PANTHER" id="PTHR22950">
    <property type="entry name" value="AMINO ACID TRANSPORTER"/>
    <property type="match status" value="1"/>
</dbReference>
<comment type="subcellular location">
    <subcellularLocation>
        <location evidence="1">Membrane</location>
        <topology evidence="1">Multi-pass membrane protein</topology>
    </subcellularLocation>
</comment>
<dbReference type="Proteomes" id="UP000095284">
    <property type="component" value="Unplaced"/>
</dbReference>
<proteinExistence type="predicted"/>
<evidence type="ECO:0000256" key="3">
    <source>
        <dbReference type="ARBA" id="ARBA00022989"/>
    </source>
</evidence>
<organism evidence="10 12">
    <name type="scientific">Bursaphelenchus xylophilus</name>
    <name type="common">Pinewood nematode worm</name>
    <name type="synonym">Aphelenchoides xylophilus</name>
    <dbReference type="NCBI Taxonomy" id="6326"/>
    <lineage>
        <taxon>Eukaryota</taxon>
        <taxon>Metazoa</taxon>
        <taxon>Ecdysozoa</taxon>
        <taxon>Nematoda</taxon>
        <taxon>Chromadorea</taxon>
        <taxon>Rhabditida</taxon>
        <taxon>Tylenchina</taxon>
        <taxon>Tylenchomorpha</taxon>
        <taxon>Aphelenchoidea</taxon>
        <taxon>Aphelenchoididae</taxon>
        <taxon>Bursaphelenchus</taxon>
    </lineage>
</organism>
<gene>
    <name evidence="8" type="ORF">BXYJ_LOCUS6636</name>
</gene>
<dbReference type="Pfam" id="PF01490">
    <property type="entry name" value="Aa_trans"/>
    <property type="match status" value="1"/>
</dbReference>
<dbReference type="OrthoDB" id="655540at2759"/>
<feature type="transmembrane region" description="Helical" evidence="6">
    <location>
        <begin position="350"/>
        <end position="367"/>
    </location>
</feature>
<evidence type="ECO:0000256" key="6">
    <source>
        <dbReference type="SAM" id="Phobius"/>
    </source>
</evidence>
<feature type="compositionally biased region" description="Low complexity" evidence="5">
    <location>
        <begin position="18"/>
        <end position="32"/>
    </location>
</feature>
<feature type="transmembrane region" description="Helical" evidence="6">
    <location>
        <begin position="43"/>
        <end position="67"/>
    </location>
</feature>
<keyword evidence="4 6" id="KW-0472">Membrane</keyword>
<dbReference type="EMBL" id="CAJFCV020000003">
    <property type="protein sequence ID" value="CAG9108268.1"/>
    <property type="molecule type" value="Genomic_DNA"/>
</dbReference>
<dbReference type="GO" id="GO:0005774">
    <property type="term" value="C:vacuolar membrane"/>
    <property type="evidence" value="ECO:0007669"/>
    <property type="project" value="TreeGrafter"/>
</dbReference>
<dbReference type="InterPro" id="IPR013057">
    <property type="entry name" value="AA_transpt_TM"/>
</dbReference>
<feature type="transmembrane region" description="Helical" evidence="6">
    <location>
        <begin position="158"/>
        <end position="180"/>
    </location>
</feature>
<dbReference type="EMBL" id="CAJFDI010000003">
    <property type="protein sequence ID" value="CAD5221354.1"/>
    <property type="molecule type" value="Genomic_DNA"/>
</dbReference>
<evidence type="ECO:0000313" key="9">
    <source>
        <dbReference type="EMBL" id="CAG9108268.1"/>
    </source>
</evidence>
<feature type="domain" description="Amino acid transporter transmembrane" evidence="7">
    <location>
        <begin position="42"/>
        <end position="411"/>
    </location>
</feature>
<feature type="region of interest" description="Disordered" evidence="5">
    <location>
        <begin position="1"/>
        <end position="37"/>
    </location>
</feature>
<feature type="transmembrane region" description="Helical" evidence="6">
    <location>
        <begin position="311"/>
        <end position="329"/>
    </location>
</feature>
<keyword evidence="11" id="KW-1185">Reference proteome</keyword>
<evidence type="ECO:0000313" key="11">
    <source>
        <dbReference type="Proteomes" id="UP000659654"/>
    </source>
</evidence>